<proteinExistence type="predicted"/>
<comment type="caution">
    <text evidence="3">The sequence shown here is derived from an EMBL/GenBank/DDBJ whole genome shotgun (WGS) entry which is preliminary data.</text>
</comment>
<dbReference type="EMBL" id="WBJX01000008">
    <property type="protein sequence ID" value="KAB1636077.1"/>
    <property type="molecule type" value="Genomic_DNA"/>
</dbReference>
<dbReference type="AlphaFoldDB" id="A0A7J5AXC4"/>
<dbReference type="Proteomes" id="UP000490386">
    <property type="component" value="Unassembled WGS sequence"/>
</dbReference>
<dbReference type="Gene3D" id="3.10.450.50">
    <property type="match status" value="1"/>
</dbReference>
<dbReference type="SUPFAM" id="SSF54427">
    <property type="entry name" value="NTF2-like"/>
    <property type="match status" value="1"/>
</dbReference>
<organism evidence="3 4">
    <name type="scientific">Pseudoclavibacter terrae</name>
    <dbReference type="NCBI Taxonomy" id="1530195"/>
    <lineage>
        <taxon>Bacteria</taxon>
        <taxon>Bacillati</taxon>
        <taxon>Actinomycetota</taxon>
        <taxon>Actinomycetes</taxon>
        <taxon>Micrococcales</taxon>
        <taxon>Microbacteriaceae</taxon>
        <taxon>Pseudoclavibacter</taxon>
    </lineage>
</organism>
<reference evidence="3 4" key="1">
    <citation type="submission" date="2019-09" db="EMBL/GenBank/DDBJ databases">
        <title>Phylogeny of genus Pseudoclavibacter and closely related genus.</title>
        <authorList>
            <person name="Li Y."/>
        </authorList>
    </citation>
    <scope>NUCLEOTIDE SEQUENCE [LARGE SCALE GENOMIC DNA]</scope>
    <source>
        <strain evidence="3 4">THG-MD12</strain>
    </source>
</reference>
<dbReference type="Pfam" id="PF13577">
    <property type="entry name" value="SnoaL_4"/>
    <property type="match status" value="1"/>
</dbReference>
<evidence type="ECO:0000313" key="4">
    <source>
        <dbReference type="Proteomes" id="UP000490386"/>
    </source>
</evidence>
<dbReference type="InterPro" id="IPR032710">
    <property type="entry name" value="NTF2-like_dom_sf"/>
</dbReference>
<evidence type="ECO:0000256" key="1">
    <source>
        <dbReference type="SAM" id="MobiDB-lite"/>
    </source>
</evidence>
<gene>
    <name evidence="3" type="ORF">F8O03_17640</name>
</gene>
<dbReference type="RefSeq" id="WP_151425048.1">
    <property type="nucleotide sequence ID" value="NZ_WBJX01000008.1"/>
</dbReference>
<feature type="region of interest" description="Disordered" evidence="1">
    <location>
        <begin position="1"/>
        <end position="38"/>
    </location>
</feature>
<sequence length="175" mass="19354">MAEQSSSAHAQHLSSSAVSSMSQPSKRAEQHSGPPQTTENIRALLVKFAWMADEAEHPNTEDFFTTDASWHLGDQSWCGRGEISEFLTEMRTAGYAGPATGTRHIITNVDITLSPEEPDHAQARSLFMLCAPGATWAIQAVGCYDDELVRVDDHWRIHKRHVRQLPRTSNPASTS</sequence>
<evidence type="ECO:0000313" key="3">
    <source>
        <dbReference type="EMBL" id="KAB1636077.1"/>
    </source>
</evidence>
<feature type="compositionally biased region" description="Low complexity" evidence="1">
    <location>
        <begin position="1"/>
        <end position="25"/>
    </location>
</feature>
<keyword evidence="4" id="KW-1185">Reference proteome</keyword>
<dbReference type="InterPro" id="IPR037401">
    <property type="entry name" value="SnoaL-like"/>
</dbReference>
<name>A0A7J5AXC4_9MICO</name>
<protein>
    <submittedName>
        <fullName evidence="3">Nuclear transport factor 2 family protein</fullName>
    </submittedName>
</protein>
<evidence type="ECO:0000259" key="2">
    <source>
        <dbReference type="Pfam" id="PF13577"/>
    </source>
</evidence>
<feature type="domain" description="SnoaL-like" evidence="2">
    <location>
        <begin position="38"/>
        <end position="161"/>
    </location>
</feature>
<dbReference type="OrthoDB" id="2599042at2"/>
<accession>A0A7J5AXC4</accession>